<dbReference type="Proteomes" id="UP001313282">
    <property type="component" value="Unassembled WGS sequence"/>
</dbReference>
<keyword evidence="5 6" id="KW-0408">Iron</keyword>
<dbReference type="PANTHER" id="PTHR24305:SF96">
    <property type="entry name" value="CYTOCHROME P450 MONOOXYGENASE STCB-RELATED"/>
    <property type="match status" value="1"/>
</dbReference>
<protein>
    <recommendedName>
        <fullName evidence="9">Cytochrome P450</fullName>
    </recommendedName>
</protein>
<dbReference type="SUPFAM" id="SSF48264">
    <property type="entry name" value="Cytochrome P450"/>
    <property type="match status" value="1"/>
</dbReference>
<evidence type="ECO:0000256" key="2">
    <source>
        <dbReference type="ARBA" id="ARBA00010617"/>
    </source>
</evidence>
<dbReference type="Gene3D" id="1.10.630.10">
    <property type="entry name" value="Cytochrome P450"/>
    <property type="match status" value="1"/>
</dbReference>
<dbReference type="InterPro" id="IPR001128">
    <property type="entry name" value="Cyt_P450"/>
</dbReference>
<dbReference type="EMBL" id="JAVHNR010000010">
    <property type="protein sequence ID" value="KAK6331927.1"/>
    <property type="molecule type" value="Genomic_DNA"/>
</dbReference>
<dbReference type="InterPro" id="IPR002403">
    <property type="entry name" value="Cyt_P450_E_grp-IV"/>
</dbReference>
<evidence type="ECO:0000256" key="6">
    <source>
        <dbReference type="PIRSR" id="PIRSR602403-1"/>
    </source>
</evidence>
<keyword evidence="6" id="KW-0349">Heme</keyword>
<dbReference type="GO" id="GO:0004497">
    <property type="term" value="F:monooxygenase activity"/>
    <property type="evidence" value="ECO:0007669"/>
    <property type="project" value="InterPro"/>
</dbReference>
<keyword evidence="8" id="KW-1185">Reference proteome</keyword>
<evidence type="ECO:0000313" key="8">
    <source>
        <dbReference type="Proteomes" id="UP001313282"/>
    </source>
</evidence>
<evidence type="ECO:0008006" key="9">
    <source>
        <dbReference type="Google" id="ProtNLM"/>
    </source>
</evidence>
<dbReference type="InterPro" id="IPR036396">
    <property type="entry name" value="Cyt_P450_sf"/>
</dbReference>
<gene>
    <name evidence="7" type="ORF">TWF718_002465</name>
</gene>
<accession>A0AAN8MNG5</accession>
<dbReference type="PRINTS" id="PR00465">
    <property type="entry name" value="EP450IV"/>
</dbReference>
<dbReference type="GO" id="GO:0016705">
    <property type="term" value="F:oxidoreductase activity, acting on paired donors, with incorporation or reduction of molecular oxygen"/>
    <property type="evidence" value="ECO:0007669"/>
    <property type="project" value="InterPro"/>
</dbReference>
<evidence type="ECO:0000256" key="3">
    <source>
        <dbReference type="ARBA" id="ARBA00022723"/>
    </source>
</evidence>
<dbReference type="AlphaFoldDB" id="A0AAN8MNG5"/>
<name>A0AAN8MNG5_9PEZI</name>
<dbReference type="InterPro" id="IPR050121">
    <property type="entry name" value="Cytochrome_P450_monoxygenase"/>
</dbReference>
<keyword evidence="4" id="KW-0560">Oxidoreductase</keyword>
<proteinExistence type="inferred from homology"/>
<evidence type="ECO:0000313" key="7">
    <source>
        <dbReference type="EMBL" id="KAK6331927.1"/>
    </source>
</evidence>
<evidence type="ECO:0000256" key="5">
    <source>
        <dbReference type="ARBA" id="ARBA00023004"/>
    </source>
</evidence>
<dbReference type="GO" id="GO:0005506">
    <property type="term" value="F:iron ion binding"/>
    <property type="evidence" value="ECO:0007669"/>
    <property type="project" value="InterPro"/>
</dbReference>
<comment type="cofactor">
    <cofactor evidence="1 6">
        <name>heme</name>
        <dbReference type="ChEBI" id="CHEBI:30413"/>
    </cofactor>
</comment>
<feature type="binding site" description="axial binding residue" evidence="6">
    <location>
        <position position="454"/>
    </location>
    <ligand>
        <name>heme</name>
        <dbReference type="ChEBI" id="CHEBI:30413"/>
    </ligand>
    <ligandPart>
        <name>Fe</name>
        <dbReference type="ChEBI" id="CHEBI:18248"/>
    </ligandPart>
</feature>
<evidence type="ECO:0000256" key="4">
    <source>
        <dbReference type="ARBA" id="ARBA00023002"/>
    </source>
</evidence>
<keyword evidence="3 6" id="KW-0479">Metal-binding</keyword>
<dbReference type="PANTHER" id="PTHR24305">
    <property type="entry name" value="CYTOCHROME P450"/>
    <property type="match status" value="1"/>
</dbReference>
<evidence type="ECO:0000256" key="1">
    <source>
        <dbReference type="ARBA" id="ARBA00001971"/>
    </source>
</evidence>
<dbReference type="PRINTS" id="PR00385">
    <property type="entry name" value="P450"/>
</dbReference>
<reference evidence="7 8" key="1">
    <citation type="submission" date="2019-10" db="EMBL/GenBank/DDBJ databases">
        <authorList>
            <person name="Palmer J.M."/>
        </authorList>
    </citation>
    <scope>NUCLEOTIDE SEQUENCE [LARGE SCALE GENOMIC DNA]</scope>
    <source>
        <strain evidence="7 8">TWF718</strain>
    </source>
</reference>
<sequence length="518" mass="59297">MPLLGFPPFEVNFWQLLAVTAIGLTTYSLTNAIYQLYFSPLSKIPGPWYAAVSPAFYLITCIRGNTIYSWDRLHSQYGPYVRVAPSVIMICDPESAKKIHSSSDVFRKGSWYENSERSMKGIVFITDPEEYRGRRRVFGNVFSKSNTALLEPAVRRHMEVCYKKIGKRLDNGEIVNMKKWLHWAAADIGGLVCFGEDFGMIKDEFESSIVEGCVNFTIVAGVQAYIPYFKHITWFLSFIPYERIQWFCRNEEQLRIFSADILQRIKREIQGCKDGHPRPSLFSAILDSVDNPHAKYKLEKNDLVSDAATFMIGAVDTSAILATYMTWIIFRHPNIKKKLIAELKSIGWTQGDHDDGITDEMLQELPYFNMFLQESLRFYAPVQFGLSRVVPDGGRLLGQYFIPGGTECFAPAYTLHRDPKIFDDPLTFKPERWLNPTKEMESVLLTFGGVSRLCPGQHIAMMELRLGVFLLLKYCFSARLADSCTDESMMLMDRTVIYPRSNKLDLQKEEGGTENSER</sequence>
<comment type="caution">
    <text evidence="7">The sequence shown here is derived from an EMBL/GenBank/DDBJ whole genome shotgun (WGS) entry which is preliminary data.</text>
</comment>
<comment type="similarity">
    <text evidence="2">Belongs to the cytochrome P450 family.</text>
</comment>
<dbReference type="Pfam" id="PF00067">
    <property type="entry name" value="p450"/>
    <property type="match status" value="1"/>
</dbReference>
<dbReference type="GO" id="GO:0020037">
    <property type="term" value="F:heme binding"/>
    <property type="evidence" value="ECO:0007669"/>
    <property type="project" value="InterPro"/>
</dbReference>
<organism evidence="7 8">
    <name type="scientific">Orbilia javanica</name>
    <dbReference type="NCBI Taxonomy" id="47235"/>
    <lineage>
        <taxon>Eukaryota</taxon>
        <taxon>Fungi</taxon>
        <taxon>Dikarya</taxon>
        <taxon>Ascomycota</taxon>
        <taxon>Pezizomycotina</taxon>
        <taxon>Orbiliomycetes</taxon>
        <taxon>Orbiliales</taxon>
        <taxon>Orbiliaceae</taxon>
        <taxon>Orbilia</taxon>
    </lineage>
</organism>